<feature type="region of interest" description="Disordered" evidence="1">
    <location>
        <begin position="18"/>
        <end position="96"/>
    </location>
</feature>
<feature type="region of interest" description="Disordered" evidence="1">
    <location>
        <begin position="226"/>
        <end position="249"/>
    </location>
</feature>
<comment type="caution">
    <text evidence="2">The sequence shown here is derived from an EMBL/GenBank/DDBJ whole genome shotgun (WGS) entry which is preliminary data.</text>
</comment>
<evidence type="ECO:0000313" key="2">
    <source>
        <dbReference type="EMBL" id="CAI4219656.1"/>
    </source>
</evidence>
<gene>
    <name evidence="2" type="ORF">PPNO1_LOCUS9209</name>
</gene>
<evidence type="ECO:0000256" key="1">
    <source>
        <dbReference type="SAM" id="MobiDB-lite"/>
    </source>
</evidence>
<protein>
    <submittedName>
        <fullName evidence="2">Uncharacterized protein</fullName>
    </submittedName>
</protein>
<dbReference type="Proteomes" id="UP000838763">
    <property type="component" value="Unassembled WGS sequence"/>
</dbReference>
<feature type="region of interest" description="Disordered" evidence="1">
    <location>
        <begin position="282"/>
        <end position="309"/>
    </location>
</feature>
<feature type="compositionally biased region" description="Polar residues" evidence="1">
    <location>
        <begin position="290"/>
        <end position="309"/>
    </location>
</feature>
<evidence type="ECO:0000313" key="3">
    <source>
        <dbReference type="Proteomes" id="UP000838763"/>
    </source>
</evidence>
<dbReference type="EMBL" id="CALLCH030000020">
    <property type="protein sequence ID" value="CAI4219656.1"/>
    <property type="molecule type" value="Genomic_DNA"/>
</dbReference>
<proteinExistence type="predicted"/>
<keyword evidence="3" id="KW-1185">Reference proteome</keyword>
<organism evidence="2 3">
    <name type="scientific">Parascedosporium putredinis</name>
    <dbReference type="NCBI Taxonomy" id="1442378"/>
    <lineage>
        <taxon>Eukaryota</taxon>
        <taxon>Fungi</taxon>
        <taxon>Dikarya</taxon>
        <taxon>Ascomycota</taxon>
        <taxon>Pezizomycotina</taxon>
        <taxon>Sordariomycetes</taxon>
        <taxon>Hypocreomycetidae</taxon>
        <taxon>Microascales</taxon>
        <taxon>Microascaceae</taxon>
        <taxon>Parascedosporium</taxon>
    </lineage>
</organism>
<dbReference type="OrthoDB" id="2245989at2759"/>
<name>A0A9P1MF20_9PEZI</name>
<sequence length="309" mass="32969">MNTKLADEKLTLCHVFSETRDGNTKQPMETNRAREVCPARYAGFQRRLDGGNEQSGEEEKAKPPKPKGAPSAEEWPASGAALRNGNGRTPGRTVPGLDLDAAAAESKSLSVPLAVAFMLDELSAQHEGLLVMTCPRTVEKMRGFLREAYQDFVLHAPKVDRLPSIIRLNLIDALARNAIHIGFDPRNICSEELISPLNMLGPMAPGSSSSTAVALRWLDDCDVSDVTSSNDSNHDDSDGGGSEVGSRASVASRHFRDNLVREVDAGRLDDDELCLDIIQFAGGADGRAPPSSSGASRQTGATGSSRGIS</sequence>
<accession>A0A9P1MF20</accession>
<dbReference type="AlphaFoldDB" id="A0A9P1MF20"/>
<reference evidence="2" key="1">
    <citation type="submission" date="2022-11" db="EMBL/GenBank/DDBJ databases">
        <authorList>
            <person name="Scott C."/>
            <person name="Bruce N."/>
        </authorList>
    </citation>
    <scope>NUCLEOTIDE SEQUENCE</scope>
</reference>